<proteinExistence type="predicted"/>
<dbReference type="Pfam" id="PF03625">
    <property type="entry name" value="DUF302"/>
    <property type="match status" value="1"/>
</dbReference>
<gene>
    <name evidence="2" type="ORF">MNBD_ACTINO01-2216</name>
</gene>
<protein>
    <submittedName>
        <fullName evidence="2">Uncharacterized conserved protein</fullName>
    </submittedName>
</protein>
<reference evidence="2" key="1">
    <citation type="submission" date="2018-06" db="EMBL/GenBank/DDBJ databases">
        <authorList>
            <person name="Zhirakovskaya E."/>
        </authorList>
    </citation>
    <scope>NUCLEOTIDE SEQUENCE</scope>
</reference>
<dbReference type="EMBL" id="UOEI01000231">
    <property type="protein sequence ID" value="VAV98336.1"/>
    <property type="molecule type" value="Genomic_DNA"/>
</dbReference>
<dbReference type="AlphaFoldDB" id="A0A3B0SBL6"/>
<feature type="domain" description="DUF302" evidence="1">
    <location>
        <begin position="35"/>
        <end position="68"/>
    </location>
</feature>
<feature type="non-terminal residue" evidence="2">
    <location>
        <position position="70"/>
    </location>
</feature>
<dbReference type="Gene3D" id="3.30.310.70">
    <property type="entry name" value="TT1751-like domain"/>
    <property type="match status" value="1"/>
</dbReference>
<organism evidence="2">
    <name type="scientific">hydrothermal vent metagenome</name>
    <dbReference type="NCBI Taxonomy" id="652676"/>
    <lineage>
        <taxon>unclassified sequences</taxon>
        <taxon>metagenomes</taxon>
        <taxon>ecological metagenomes</taxon>
    </lineage>
</organism>
<accession>A0A3B0SBL6</accession>
<dbReference type="SUPFAM" id="SSF103247">
    <property type="entry name" value="TT1751-like"/>
    <property type="match status" value="1"/>
</dbReference>
<evidence type="ECO:0000313" key="2">
    <source>
        <dbReference type="EMBL" id="VAV98336.1"/>
    </source>
</evidence>
<evidence type="ECO:0000259" key="1">
    <source>
        <dbReference type="Pfam" id="PF03625"/>
    </source>
</evidence>
<name>A0A3B0SBL6_9ZZZZ</name>
<dbReference type="InterPro" id="IPR005180">
    <property type="entry name" value="DUF302"/>
</dbReference>
<sequence>MAYTFGTTVDGDIESVRERVTEELGKEGFGILTTIDVQATLKAKIDVDRDPYIILGACNPALANEAIKLE</sequence>
<dbReference type="CDD" id="cd14797">
    <property type="entry name" value="DUF302"/>
    <property type="match status" value="1"/>
</dbReference>
<dbReference type="InterPro" id="IPR035923">
    <property type="entry name" value="TT1751-like_sf"/>
</dbReference>